<feature type="domain" description="AAA" evidence="6">
    <location>
        <begin position="110"/>
        <end position="245"/>
    </location>
</feature>
<evidence type="ECO:0000256" key="2">
    <source>
        <dbReference type="ARBA" id="ARBA00022741"/>
    </source>
</evidence>
<protein>
    <submittedName>
        <fullName evidence="7">AAA family ATPase</fullName>
    </submittedName>
</protein>
<dbReference type="Gene3D" id="3.40.50.300">
    <property type="entry name" value="P-loop containing nucleotide triphosphate hydrolases"/>
    <property type="match status" value="1"/>
</dbReference>
<evidence type="ECO:0000256" key="3">
    <source>
        <dbReference type="ARBA" id="ARBA00022777"/>
    </source>
</evidence>
<dbReference type="Pfam" id="PF13614">
    <property type="entry name" value="AAA_31"/>
    <property type="match status" value="1"/>
</dbReference>
<dbReference type="CDD" id="cd05387">
    <property type="entry name" value="BY-kinase"/>
    <property type="match status" value="1"/>
</dbReference>
<proteinExistence type="predicted"/>
<dbReference type="RefSeq" id="WP_250754464.1">
    <property type="nucleotide sequence ID" value="NZ_CP098401.1"/>
</dbReference>
<accession>A0ABY4TWP7</accession>
<keyword evidence="8" id="KW-1185">Reference proteome</keyword>
<dbReference type="InterPro" id="IPR027417">
    <property type="entry name" value="P-loop_NTPase"/>
</dbReference>
<dbReference type="PANTHER" id="PTHR32309:SF31">
    <property type="entry name" value="CAPSULAR EXOPOLYSACCHARIDE FAMILY"/>
    <property type="match status" value="1"/>
</dbReference>
<evidence type="ECO:0000256" key="1">
    <source>
        <dbReference type="ARBA" id="ARBA00022679"/>
    </source>
</evidence>
<keyword evidence="5" id="KW-0829">Tyrosine-protein kinase</keyword>
<keyword evidence="1" id="KW-0808">Transferase</keyword>
<dbReference type="EMBL" id="CP098401">
    <property type="protein sequence ID" value="URW76777.1"/>
    <property type="molecule type" value="Genomic_DNA"/>
</dbReference>
<gene>
    <name evidence="7" type="ORF">M9980_06150</name>
</gene>
<dbReference type="PANTHER" id="PTHR32309">
    <property type="entry name" value="TYROSINE-PROTEIN KINASE"/>
    <property type="match status" value="1"/>
</dbReference>
<reference evidence="7" key="1">
    <citation type="submission" date="2022-05" db="EMBL/GenBank/DDBJ databases">
        <title>Sphingomonas sp. strain RMG20 Genome sequencing and assembly.</title>
        <authorList>
            <person name="Kim I."/>
        </authorList>
    </citation>
    <scope>NUCLEOTIDE SEQUENCE</scope>
    <source>
        <strain evidence="7">RMG20</strain>
    </source>
</reference>
<keyword evidence="4" id="KW-0067">ATP-binding</keyword>
<evidence type="ECO:0000313" key="8">
    <source>
        <dbReference type="Proteomes" id="UP001055580"/>
    </source>
</evidence>
<sequence length="304" mass="32103">MNDVTPRRMTGTLIERAAALYDLQPDAFAARQPYAAAPAFDSGYPGGTPLRAVAPVKHDRPAAVVDRAALQERGMIVPGTAVTALAEQFRLVKRQLLQTSRKVEDADKARAILVCSARPGDGKTWCAVNLALSLAAERDVEVLLVDADFAKPDVLPTLGVVADGGPGLLDALADPTLDVETCIADTDVPQLALLPAGTRMNGDTELLASDRARAVLHRLVSANPRRIVIFDSPPALAASPAAELAANVGQVMLVVRADRTSESDLRESVALLDGCEHVQLVLNAVAFQPGGPRFGDYYGQESVA</sequence>
<keyword evidence="3" id="KW-0418">Kinase</keyword>
<name>A0ABY4TWP7_9SPHN</name>
<evidence type="ECO:0000256" key="5">
    <source>
        <dbReference type="ARBA" id="ARBA00023137"/>
    </source>
</evidence>
<evidence type="ECO:0000259" key="6">
    <source>
        <dbReference type="Pfam" id="PF13614"/>
    </source>
</evidence>
<dbReference type="InterPro" id="IPR005702">
    <property type="entry name" value="Wzc-like_C"/>
</dbReference>
<evidence type="ECO:0000256" key="4">
    <source>
        <dbReference type="ARBA" id="ARBA00022840"/>
    </source>
</evidence>
<dbReference type="SUPFAM" id="SSF52540">
    <property type="entry name" value="P-loop containing nucleoside triphosphate hydrolases"/>
    <property type="match status" value="1"/>
</dbReference>
<keyword evidence="2" id="KW-0547">Nucleotide-binding</keyword>
<dbReference type="InterPro" id="IPR050445">
    <property type="entry name" value="Bact_polysacc_biosynth/exp"/>
</dbReference>
<evidence type="ECO:0000313" key="7">
    <source>
        <dbReference type="EMBL" id="URW76777.1"/>
    </source>
</evidence>
<dbReference type="Proteomes" id="UP001055580">
    <property type="component" value="Chromosome"/>
</dbReference>
<dbReference type="InterPro" id="IPR025669">
    <property type="entry name" value="AAA_dom"/>
</dbReference>
<organism evidence="7 8">
    <name type="scientific">Sphingomonas donggukensis</name>
    <dbReference type="NCBI Taxonomy" id="2949093"/>
    <lineage>
        <taxon>Bacteria</taxon>
        <taxon>Pseudomonadati</taxon>
        <taxon>Pseudomonadota</taxon>
        <taxon>Alphaproteobacteria</taxon>
        <taxon>Sphingomonadales</taxon>
        <taxon>Sphingomonadaceae</taxon>
        <taxon>Sphingomonas</taxon>
    </lineage>
</organism>